<dbReference type="SUPFAM" id="SSF81383">
    <property type="entry name" value="F-box domain"/>
    <property type="match status" value="1"/>
</dbReference>
<dbReference type="CDD" id="cd09917">
    <property type="entry name" value="F-box_SF"/>
    <property type="match status" value="1"/>
</dbReference>
<evidence type="ECO:0000259" key="2">
    <source>
        <dbReference type="Pfam" id="PF12937"/>
    </source>
</evidence>
<protein>
    <recommendedName>
        <fullName evidence="2">F-box domain-containing protein</fullName>
    </recommendedName>
</protein>
<comment type="caution">
    <text evidence="3">The sequence shown here is derived from an EMBL/GenBank/DDBJ whole genome shotgun (WGS) entry which is preliminary data.</text>
</comment>
<dbReference type="Pfam" id="PF12937">
    <property type="entry name" value="F-box-like"/>
    <property type="match status" value="1"/>
</dbReference>
<evidence type="ECO:0000313" key="3">
    <source>
        <dbReference type="EMBL" id="KAK7691513.1"/>
    </source>
</evidence>
<accession>A0AAW0GDL7</accession>
<feature type="compositionally biased region" description="Basic and acidic residues" evidence="1">
    <location>
        <begin position="23"/>
        <end position="37"/>
    </location>
</feature>
<name>A0AAW0GDL7_9APHY</name>
<dbReference type="Gene3D" id="3.80.10.10">
    <property type="entry name" value="Ribonuclease Inhibitor"/>
    <property type="match status" value="1"/>
</dbReference>
<dbReference type="InterPro" id="IPR036047">
    <property type="entry name" value="F-box-like_dom_sf"/>
</dbReference>
<feature type="compositionally biased region" description="Polar residues" evidence="1">
    <location>
        <begin position="12"/>
        <end position="22"/>
    </location>
</feature>
<dbReference type="Proteomes" id="UP001385951">
    <property type="component" value="Unassembled WGS sequence"/>
</dbReference>
<keyword evidence="4" id="KW-1185">Reference proteome</keyword>
<reference evidence="3 4" key="1">
    <citation type="submission" date="2022-09" db="EMBL/GenBank/DDBJ databases">
        <authorList>
            <person name="Palmer J.M."/>
        </authorList>
    </citation>
    <scope>NUCLEOTIDE SEQUENCE [LARGE SCALE GENOMIC DNA]</scope>
    <source>
        <strain evidence="3 4">DSM 7382</strain>
    </source>
</reference>
<organism evidence="3 4">
    <name type="scientific">Cerrena zonata</name>
    <dbReference type="NCBI Taxonomy" id="2478898"/>
    <lineage>
        <taxon>Eukaryota</taxon>
        <taxon>Fungi</taxon>
        <taxon>Dikarya</taxon>
        <taxon>Basidiomycota</taxon>
        <taxon>Agaricomycotina</taxon>
        <taxon>Agaricomycetes</taxon>
        <taxon>Polyporales</taxon>
        <taxon>Cerrenaceae</taxon>
        <taxon>Cerrena</taxon>
    </lineage>
</organism>
<feature type="compositionally biased region" description="Basic residues" evidence="1">
    <location>
        <begin position="1"/>
        <end position="11"/>
    </location>
</feature>
<evidence type="ECO:0000313" key="4">
    <source>
        <dbReference type="Proteomes" id="UP001385951"/>
    </source>
</evidence>
<dbReference type="InterPro" id="IPR032675">
    <property type="entry name" value="LRR_dom_sf"/>
</dbReference>
<proteinExistence type="predicted"/>
<dbReference type="EMBL" id="JASBNA010000005">
    <property type="protein sequence ID" value="KAK7691513.1"/>
    <property type="molecule type" value="Genomic_DNA"/>
</dbReference>
<sequence length="601" mass="68380">MTCNLRSRKRSLSQGSSYTAQESWKRSRKDEQHDIHTPRTQTMVSWNVVVSSGPTIHDLPSELLLNILQFEITRRCKDYLSPRGPQRTESRPYSWVRLMCVCKYWRNLLQSSSELWSDVVLPEFVNNLDFMQETLRFSADAPLRIHAPSLANVISSKWHAAQVLKYIMALSPRIQYLHLLLSDHLYAYMKDIPPQVDYSSLTGLKLSDMDDIYDFDSIDPSPRFITSLTEDPLPRLARLSLKSFPASTSFALFRPTLKELVLSHVREEFSIFGLVMALKNIPLLEVLKLSSGRGTVSGLDGPSHIAAHLVRLRTLQVNLRSADATVYFLQRIVIPPHANRAVQIKEDSCPSRVPEILSHVLGPLPSIIEDPWIVSPHTEAARASLFVSLDRQLCLSFKLHRSSRLHHVQHFPDVSLQLQCNPNDYPKISEHLTERICSAFPLHKVDTLTLLHPPDNMDVENMFKCTPNVTSLRCRQTFPGGLAFPHALRVVRSNATTSFLLPILSTIELELEGDADDYRHGIPYLNVLHTGIKDRTSVGCGLQRLRLGLPDSWGAWIQAIGREMKGVAERVRCHGRGRVMSVLDTEYSMFEDLFRFYDEDS</sequence>
<dbReference type="InterPro" id="IPR001810">
    <property type="entry name" value="F-box_dom"/>
</dbReference>
<dbReference type="AlphaFoldDB" id="A0AAW0GDL7"/>
<feature type="domain" description="F-box" evidence="2">
    <location>
        <begin position="56"/>
        <end position="120"/>
    </location>
</feature>
<gene>
    <name evidence="3" type="ORF">QCA50_004912</name>
</gene>
<evidence type="ECO:0000256" key="1">
    <source>
        <dbReference type="SAM" id="MobiDB-lite"/>
    </source>
</evidence>
<feature type="region of interest" description="Disordered" evidence="1">
    <location>
        <begin position="1"/>
        <end position="37"/>
    </location>
</feature>
<dbReference type="Gene3D" id="1.20.1280.50">
    <property type="match status" value="1"/>
</dbReference>